<evidence type="ECO:0000313" key="3">
    <source>
        <dbReference type="EMBL" id="CCH33236.1"/>
    </source>
</evidence>
<evidence type="ECO:0000313" key="4">
    <source>
        <dbReference type="Proteomes" id="UP000006281"/>
    </source>
</evidence>
<dbReference type="Pfam" id="PF02036">
    <property type="entry name" value="SCP2"/>
    <property type="match status" value="1"/>
</dbReference>
<dbReference type="InterPro" id="IPR024344">
    <property type="entry name" value="MDMPI_metal-binding"/>
</dbReference>
<dbReference type="GO" id="GO:0046872">
    <property type="term" value="F:metal ion binding"/>
    <property type="evidence" value="ECO:0007669"/>
    <property type="project" value="InterPro"/>
</dbReference>
<sequence>MSGQEAVVREVLPVVAARFADLVARAPAPGAMATRDWTVADTAAHVTAIAVRYTEVLAPGGAVPAGEFADHLPDTTVDTITELNNVTLRHFTERDPAVLATVLRSATDTVVALTADTDPKRIVPWLGGSRVPVGGVLAHLVNELLVHGWDVARATGAPWPIPPREAAPLFDLFIVGMIRNDVGHLLDGPPPDDRRIAVAFRSDHTAPVTLVLHRGRVGVQEPGEPADVRVSFDPATLNLVLFGRVGRARAALTGKLRVTGRRPWLLPTFLRTVRLPTNAAPLPAG</sequence>
<dbReference type="Proteomes" id="UP000006281">
    <property type="component" value="Chromosome"/>
</dbReference>
<keyword evidence="4" id="KW-1185">Reference proteome</keyword>
<dbReference type="SUPFAM" id="SSF55718">
    <property type="entry name" value="SCP-like"/>
    <property type="match status" value="1"/>
</dbReference>
<dbReference type="BioCyc" id="SESP1179773:BN6_RS28770-MONOMER"/>
<dbReference type="NCBIfam" id="TIGR03083">
    <property type="entry name" value="maleylpyruvate isomerase family mycothiol-dependent enzyme"/>
    <property type="match status" value="1"/>
</dbReference>
<dbReference type="InterPro" id="IPR036527">
    <property type="entry name" value="SCP2_sterol-bd_dom_sf"/>
</dbReference>
<dbReference type="Gene3D" id="1.20.120.450">
    <property type="entry name" value="dinb family like domain"/>
    <property type="match status" value="1"/>
</dbReference>
<organism evidence="3 4">
    <name type="scientific">Saccharothrix espanaensis (strain ATCC 51144 / DSM 44229 / JCM 9112 / NBRC 15066 / NRRL 15764)</name>
    <dbReference type="NCBI Taxonomy" id="1179773"/>
    <lineage>
        <taxon>Bacteria</taxon>
        <taxon>Bacillati</taxon>
        <taxon>Actinomycetota</taxon>
        <taxon>Actinomycetes</taxon>
        <taxon>Pseudonocardiales</taxon>
        <taxon>Pseudonocardiaceae</taxon>
        <taxon>Saccharothrix</taxon>
    </lineage>
</organism>
<evidence type="ECO:0008006" key="5">
    <source>
        <dbReference type="Google" id="ProtNLM"/>
    </source>
</evidence>
<dbReference type="SUPFAM" id="SSF109854">
    <property type="entry name" value="DinB/YfiT-like putative metalloenzymes"/>
    <property type="match status" value="1"/>
</dbReference>
<feature type="domain" description="Mycothiol-dependent maleylpyruvate isomerase metal-binding" evidence="2">
    <location>
        <begin position="17"/>
        <end position="152"/>
    </location>
</feature>
<gene>
    <name evidence="3" type="ordered locus">BN6_59800</name>
</gene>
<dbReference type="InterPro" id="IPR003033">
    <property type="entry name" value="SCP2_sterol-bd_dom"/>
</dbReference>
<evidence type="ECO:0000259" key="1">
    <source>
        <dbReference type="Pfam" id="PF02036"/>
    </source>
</evidence>
<proteinExistence type="predicted"/>
<dbReference type="PATRIC" id="fig|1179773.3.peg.6022"/>
<name>K0K4L8_SACES</name>
<dbReference type="InterPro" id="IPR017517">
    <property type="entry name" value="Maleyloyr_isom"/>
</dbReference>
<dbReference type="EMBL" id="HE804045">
    <property type="protein sequence ID" value="CCH33236.1"/>
    <property type="molecule type" value="Genomic_DNA"/>
</dbReference>
<evidence type="ECO:0000259" key="2">
    <source>
        <dbReference type="Pfam" id="PF11716"/>
    </source>
</evidence>
<accession>K0K4L8</accession>
<reference evidence="3 4" key="1">
    <citation type="journal article" date="2012" name="BMC Genomics">
        <title>Complete genome sequence of Saccharothrix espanaensis DSM 44229T and comparison to the other completely sequenced Pseudonocardiaceae.</title>
        <authorList>
            <person name="Strobel T."/>
            <person name="Al-Dilaimi A."/>
            <person name="Blom J."/>
            <person name="Gessner A."/>
            <person name="Kalinowski J."/>
            <person name="Luzhetska M."/>
            <person name="Puhler A."/>
            <person name="Szczepanowski R."/>
            <person name="Bechthold A."/>
            <person name="Ruckert C."/>
        </authorList>
    </citation>
    <scope>NUCLEOTIDE SEQUENCE [LARGE SCALE GENOMIC DNA]</scope>
    <source>
        <strain evidence="4">ATCC 51144 / DSM 44229 / JCM 9112 / NBRC 15066 / NRRL 15764</strain>
    </source>
</reference>
<dbReference type="Pfam" id="PF11716">
    <property type="entry name" value="MDMPI_N"/>
    <property type="match status" value="1"/>
</dbReference>
<protein>
    <recommendedName>
        <fullName evidence="5">Mycothiol-dependent maleylpyruvate isomerase metal-binding domain-containing protein</fullName>
    </recommendedName>
</protein>
<feature type="domain" description="SCP2" evidence="1">
    <location>
        <begin position="205"/>
        <end position="260"/>
    </location>
</feature>
<dbReference type="AlphaFoldDB" id="K0K4L8"/>
<dbReference type="eggNOG" id="COG3255">
    <property type="taxonomic scope" value="Bacteria"/>
</dbReference>
<dbReference type="KEGG" id="sesp:BN6_59800"/>
<dbReference type="HOGENOM" id="CLU_951980_0_0_11"/>
<dbReference type="InterPro" id="IPR034660">
    <property type="entry name" value="DinB/YfiT-like"/>
</dbReference>
<dbReference type="STRING" id="1179773.BN6_59800"/>